<dbReference type="AlphaFoldDB" id="A0AAD4JBI7"/>
<sequence>MSSPYKLTEFGSRSVMSHHHLPFDREHEVTYFKVVAKTTEFQNLLNLPSSMVDWCGHHDRVVTLLVGLHRISFRVWYKYRQIVDKKMNRVSTLTRLDMGWPDVAEYIDLHQGKTVELRTCVCDPRTFCMAKELHPELIEVKPEEVEDVNFRYR</sequence>
<proteinExistence type="predicted"/>
<accession>A0AAD4JBI7</accession>
<dbReference type="EMBL" id="SDAM02000101">
    <property type="protein sequence ID" value="KAH6830130.1"/>
    <property type="molecule type" value="Genomic_DNA"/>
</dbReference>
<gene>
    <name evidence="6" type="ORF">C2S53_017971</name>
</gene>
<keyword evidence="2" id="KW-0805">Transcription regulation</keyword>
<dbReference type="SUPFAM" id="SSF101936">
    <property type="entry name" value="DNA-binding pseudobarrel domain"/>
    <property type="match status" value="1"/>
</dbReference>
<keyword evidence="7" id="KW-1185">Reference proteome</keyword>
<dbReference type="GO" id="GO:0003677">
    <property type="term" value="F:DNA binding"/>
    <property type="evidence" value="ECO:0007669"/>
    <property type="project" value="UniProtKB-KW"/>
</dbReference>
<organism evidence="6 7">
    <name type="scientific">Perilla frutescens var. hirtella</name>
    <name type="common">Perilla citriodora</name>
    <name type="synonym">Perilla setoyensis</name>
    <dbReference type="NCBI Taxonomy" id="608512"/>
    <lineage>
        <taxon>Eukaryota</taxon>
        <taxon>Viridiplantae</taxon>
        <taxon>Streptophyta</taxon>
        <taxon>Embryophyta</taxon>
        <taxon>Tracheophyta</taxon>
        <taxon>Spermatophyta</taxon>
        <taxon>Magnoliopsida</taxon>
        <taxon>eudicotyledons</taxon>
        <taxon>Gunneridae</taxon>
        <taxon>Pentapetalae</taxon>
        <taxon>asterids</taxon>
        <taxon>lamiids</taxon>
        <taxon>Lamiales</taxon>
        <taxon>Lamiaceae</taxon>
        <taxon>Nepetoideae</taxon>
        <taxon>Elsholtzieae</taxon>
        <taxon>Perilla</taxon>
    </lineage>
</organism>
<reference evidence="6 7" key="1">
    <citation type="journal article" date="2021" name="Nat. Commun.">
        <title>Incipient diploidization of the medicinal plant Perilla within 10,000 years.</title>
        <authorList>
            <person name="Zhang Y."/>
            <person name="Shen Q."/>
            <person name="Leng L."/>
            <person name="Zhang D."/>
            <person name="Chen S."/>
            <person name="Shi Y."/>
            <person name="Ning Z."/>
            <person name="Chen S."/>
        </authorList>
    </citation>
    <scope>NUCLEOTIDE SEQUENCE [LARGE SCALE GENOMIC DNA]</scope>
    <source>
        <strain evidence="7">cv. PC099</strain>
    </source>
</reference>
<evidence type="ECO:0000256" key="4">
    <source>
        <dbReference type="ARBA" id="ARBA00023163"/>
    </source>
</evidence>
<keyword evidence="5" id="KW-0539">Nucleus</keyword>
<comment type="caution">
    <text evidence="6">The sequence shown here is derived from an EMBL/GenBank/DDBJ whole genome shotgun (WGS) entry which is preliminary data.</text>
</comment>
<name>A0AAD4JBI7_PERFH</name>
<evidence type="ECO:0000313" key="6">
    <source>
        <dbReference type="EMBL" id="KAH6830130.1"/>
    </source>
</evidence>
<evidence type="ECO:0000256" key="2">
    <source>
        <dbReference type="ARBA" id="ARBA00023015"/>
    </source>
</evidence>
<dbReference type="Proteomes" id="UP001190926">
    <property type="component" value="Unassembled WGS sequence"/>
</dbReference>
<dbReference type="InterPro" id="IPR015300">
    <property type="entry name" value="DNA-bd_pseudobarrel_sf"/>
</dbReference>
<protein>
    <submittedName>
        <fullName evidence="6">Uncharacterized protein</fullName>
    </submittedName>
</protein>
<dbReference type="GO" id="GO:0005634">
    <property type="term" value="C:nucleus"/>
    <property type="evidence" value="ECO:0007669"/>
    <property type="project" value="UniProtKB-SubCell"/>
</dbReference>
<evidence type="ECO:0000313" key="7">
    <source>
        <dbReference type="Proteomes" id="UP001190926"/>
    </source>
</evidence>
<evidence type="ECO:0000256" key="1">
    <source>
        <dbReference type="ARBA" id="ARBA00004123"/>
    </source>
</evidence>
<evidence type="ECO:0000256" key="5">
    <source>
        <dbReference type="ARBA" id="ARBA00023242"/>
    </source>
</evidence>
<evidence type="ECO:0000256" key="3">
    <source>
        <dbReference type="ARBA" id="ARBA00023125"/>
    </source>
</evidence>
<comment type="subcellular location">
    <subcellularLocation>
        <location evidence="1">Nucleus</location>
    </subcellularLocation>
</comment>
<keyword evidence="4" id="KW-0804">Transcription</keyword>
<keyword evidence="3" id="KW-0238">DNA-binding</keyword>